<dbReference type="Pfam" id="PF08479">
    <property type="entry name" value="POTRA_2"/>
    <property type="match status" value="1"/>
</dbReference>
<organism evidence="8">
    <name type="scientific">Xenorhabdus szentirmaii</name>
    <dbReference type="NCBI Taxonomy" id="290112"/>
    <lineage>
        <taxon>Bacteria</taxon>
        <taxon>Pseudomonadati</taxon>
        <taxon>Pseudomonadota</taxon>
        <taxon>Gammaproteobacteria</taxon>
        <taxon>Enterobacterales</taxon>
        <taxon>Morganellaceae</taxon>
        <taxon>Xenorhabdus</taxon>
    </lineage>
</organism>
<dbReference type="Gene3D" id="3.10.20.310">
    <property type="entry name" value="membrane protein fhac"/>
    <property type="match status" value="1"/>
</dbReference>
<reference evidence="8" key="2">
    <citation type="journal article" date="2024" name="Toxins">
        <title>Genome Sequence Analysis of Native Xenorhabdus Strains Isolated from Entomopathogenic Nematodes in Argentina.</title>
        <authorList>
            <person name="Palma L."/>
            <person name="Frizzo L."/>
            <person name="Kaiser S."/>
            <person name="Berry C."/>
            <person name="Caballero P."/>
            <person name="Bode H.B."/>
            <person name="Del Valle E.E."/>
        </authorList>
    </citation>
    <scope>NUCLEOTIDE SEQUENCE</scope>
    <source>
        <strain evidence="8">M</strain>
    </source>
</reference>
<feature type="domain" description="Polypeptide-transport-associated ShlB-type" evidence="6">
    <location>
        <begin position="87"/>
        <end position="163"/>
    </location>
</feature>
<name>A0AAW3YWK5_9GAMM</name>
<dbReference type="Gene3D" id="2.40.160.50">
    <property type="entry name" value="membrane protein fhac: a member of the omp85/tpsb transporter family"/>
    <property type="match status" value="1"/>
</dbReference>
<dbReference type="GO" id="GO:0046819">
    <property type="term" value="P:protein secretion by the type V secretion system"/>
    <property type="evidence" value="ECO:0007669"/>
    <property type="project" value="TreeGrafter"/>
</dbReference>
<gene>
    <name evidence="8" type="ORF">ID854_13180</name>
</gene>
<dbReference type="InterPro" id="IPR005565">
    <property type="entry name" value="Hemolysn_activator_HlyB_C"/>
</dbReference>
<feature type="domain" description="ShlB POTRA" evidence="7">
    <location>
        <begin position="164"/>
        <end position="216"/>
    </location>
</feature>
<evidence type="ECO:0000256" key="1">
    <source>
        <dbReference type="ARBA" id="ARBA00022452"/>
    </source>
</evidence>
<keyword evidence="1" id="KW-1134">Transmembrane beta strand</keyword>
<dbReference type="EMBL" id="JACXBF010000282">
    <property type="protein sequence ID" value="MBD2801384.1"/>
    <property type="molecule type" value="Genomic_DNA"/>
</dbReference>
<keyword evidence="4" id="KW-0732">Signal</keyword>
<evidence type="ECO:0000313" key="8">
    <source>
        <dbReference type="EMBL" id="MBD2801384.1"/>
    </source>
</evidence>
<sequence>MFIKNCVKSSFFYLIMLTSGEAIASPEAPLPSSQANTSIMADQEIIKQRQKEVLEESQKQQDLGSDLKFNKSKEPEAQESKLSCQIINDIVIEGATIFPKSKQKSLIEQNISKCLTQKDIESLLAEISNYYMIKGYITSGAFIKPRSILDISRDNFTIQVIEGKINNILLDGEDLLELKMAFPNMKENILNLRDIEQGLDQLNRLHSYQVKIDIRPSDKPGYSDVILKKDSDRLPISVDLSFDNNGQKNKGNNQFNTSLQIDNLLHLADSWTFYGNKDTGFSNSYRSWYFNTGVSIPYGYWLFNYQYSKNESYQNIVINDFGSFRYMGKGNSHSVTANRTLYRDGKQKLSLNMGLTKRKTENILGEYKLASGSDLSTVNLGFNYSSTLLGGYFRSSPTIVQGLHILGATKDNEFKNNPKSKFTKLTGSLSYYKPITQDIYYFTSVYGQYSPKNLYSSERMSIGGLYSVRGFKEQYVTGNSGGYWRNEVNWKVASIPKLGDISLVSSLDAGWLKEEIAKSAEGDTLVGTSLGLNLNNKISNHSITLGKPLKYSSDLKPDNWVFHWSTSFNF</sequence>
<comment type="caution">
    <text evidence="8">The sequence shown here is derived from an EMBL/GenBank/DDBJ whole genome shotgun (WGS) entry which is preliminary data.</text>
</comment>
<feature type="chain" id="PRO_5043453212" evidence="4">
    <location>
        <begin position="25"/>
        <end position="570"/>
    </location>
</feature>
<dbReference type="InterPro" id="IPR027282">
    <property type="entry name" value="TPS"/>
</dbReference>
<dbReference type="InterPro" id="IPR051544">
    <property type="entry name" value="TPS_OM_transporter"/>
</dbReference>
<dbReference type="InterPro" id="IPR013686">
    <property type="entry name" value="Polypept-transport_assoc_ShlB"/>
</dbReference>
<evidence type="ECO:0000259" key="5">
    <source>
        <dbReference type="Pfam" id="PF03865"/>
    </source>
</evidence>
<keyword evidence="3" id="KW-0998">Cell outer membrane</keyword>
<dbReference type="GO" id="GO:0008320">
    <property type="term" value="F:protein transmembrane transporter activity"/>
    <property type="evidence" value="ECO:0007669"/>
    <property type="project" value="TreeGrafter"/>
</dbReference>
<evidence type="ECO:0000259" key="6">
    <source>
        <dbReference type="Pfam" id="PF08479"/>
    </source>
</evidence>
<accession>A0AAW3YWK5</accession>
<reference evidence="8" key="1">
    <citation type="submission" date="2020-09" db="EMBL/GenBank/DDBJ databases">
        <authorList>
            <person name="Palma L."/>
            <person name="Caballero P."/>
            <person name="Berry C."/>
            <person name="Del Valle E."/>
        </authorList>
    </citation>
    <scope>NUCLEOTIDE SEQUENCE</scope>
    <source>
        <strain evidence="8">M</strain>
    </source>
</reference>
<evidence type="ECO:0000256" key="2">
    <source>
        <dbReference type="ARBA" id="ARBA00022692"/>
    </source>
</evidence>
<protein>
    <submittedName>
        <fullName evidence="8">ShlB/FhaC/HecB family hemolysin secretion/activation protein</fullName>
    </submittedName>
</protein>
<dbReference type="PANTHER" id="PTHR34597">
    <property type="entry name" value="SLR1661 PROTEIN"/>
    <property type="match status" value="1"/>
</dbReference>
<dbReference type="RefSeq" id="WP_323862745.1">
    <property type="nucleotide sequence ID" value="NZ_JACXBC010000093.1"/>
</dbReference>
<dbReference type="Pfam" id="PF03865">
    <property type="entry name" value="ShlB"/>
    <property type="match status" value="1"/>
</dbReference>
<dbReference type="PIRSF" id="PIRSF029745">
    <property type="entry name" value="FhaC"/>
    <property type="match status" value="1"/>
</dbReference>
<proteinExistence type="predicted"/>
<keyword evidence="2" id="KW-0812">Transmembrane</keyword>
<evidence type="ECO:0000256" key="4">
    <source>
        <dbReference type="SAM" id="SignalP"/>
    </source>
</evidence>
<dbReference type="Pfam" id="PF17287">
    <property type="entry name" value="POTRA_3"/>
    <property type="match status" value="1"/>
</dbReference>
<keyword evidence="1" id="KW-0472">Membrane</keyword>
<evidence type="ECO:0000259" key="7">
    <source>
        <dbReference type="Pfam" id="PF17287"/>
    </source>
</evidence>
<feature type="signal peptide" evidence="4">
    <location>
        <begin position="1"/>
        <end position="24"/>
    </location>
</feature>
<dbReference type="AlphaFoldDB" id="A0AAW3YWK5"/>
<feature type="domain" description="Haemolysin activator HlyB C-terminal" evidence="5">
    <location>
        <begin position="221"/>
        <end position="533"/>
    </location>
</feature>
<dbReference type="PANTHER" id="PTHR34597:SF3">
    <property type="entry name" value="OUTER MEMBRANE TRANSPORTER CDIB"/>
    <property type="match status" value="1"/>
</dbReference>
<evidence type="ECO:0000256" key="3">
    <source>
        <dbReference type="ARBA" id="ARBA00023237"/>
    </source>
</evidence>
<dbReference type="GO" id="GO:0098046">
    <property type="term" value="C:type V protein secretion system complex"/>
    <property type="evidence" value="ECO:0007669"/>
    <property type="project" value="TreeGrafter"/>
</dbReference>
<dbReference type="Proteomes" id="UP001193920">
    <property type="component" value="Unassembled WGS sequence"/>
</dbReference>
<dbReference type="InterPro" id="IPR035251">
    <property type="entry name" value="ShlB_POTRA"/>
</dbReference>